<accession>A0A2D0PIC2</accession>
<dbReference type="SUPFAM" id="SSF53335">
    <property type="entry name" value="S-adenosyl-L-methionine-dependent methyltransferases"/>
    <property type="match status" value="1"/>
</dbReference>
<reference evidence="4" key="2">
    <citation type="submission" date="2025-08" db="UniProtKB">
        <authorList>
            <consortium name="RefSeq"/>
        </authorList>
    </citation>
    <scope>IDENTIFICATION</scope>
    <source>
        <tissue evidence="4">Blood</tissue>
    </source>
</reference>
<dbReference type="GeneID" id="108254795"/>
<dbReference type="CTD" id="25895"/>
<keyword evidence="1 4" id="KW-0489">Methyltransferase</keyword>
<evidence type="ECO:0000313" key="3">
    <source>
        <dbReference type="Proteomes" id="UP000221080"/>
    </source>
</evidence>
<dbReference type="GO" id="GO:0032259">
    <property type="term" value="P:methylation"/>
    <property type="evidence" value="ECO:0007669"/>
    <property type="project" value="UniProtKB-KW"/>
</dbReference>
<dbReference type="InterPro" id="IPR019410">
    <property type="entry name" value="Methyltransf_16"/>
</dbReference>
<dbReference type="Gene3D" id="3.40.50.150">
    <property type="entry name" value="Vaccinia Virus protein VP39"/>
    <property type="match status" value="1"/>
</dbReference>
<dbReference type="InterPro" id="IPR029063">
    <property type="entry name" value="SAM-dependent_MTases_sf"/>
</dbReference>
<dbReference type="AlphaFoldDB" id="A0A2D0PIC2"/>
<sequence>MHLSGIEMCQFLERECVEVCGKRVMELGAGGGLVSILAARLGAHVTVTDLPEVLPHTVRNIDSNTPLTGWPAGLPTVLPLFWGRDLDQFSSQWDLVLGSDIVYIPETFPLLLHTLVHLSKCGAVVYLSSKMRREHHTYEFYNTLLPQRFRVELVHRDAHKNINIYRATLSRTQEP</sequence>
<gene>
    <name evidence="4" type="primary">eef1akmt3</name>
</gene>
<evidence type="ECO:0000256" key="2">
    <source>
        <dbReference type="ARBA" id="ARBA00022691"/>
    </source>
</evidence>
<dbReference type="RefSeq" id="XP_017305604.1">
    <property type="nucleotide sequence ID" value="XM_017450115.3"/>
</dbReference>
<organism evidence="3 4">
    <name type="scientific">Ictalurus punctatus</name>
    <name type="common">Channel catfish</name>
    <name type="synonym">Silurus punctatus</name>
    <dbReference type="NCBI Taxonomy" id="7998"/>
    <lineage>
        <taxon>Eukaryota</taxon>
        <taxon>Metazoa</taxon>
        <taxon>Chordata</taxon>
        <taxon>Craniata</taxon>
        <taxon>Vertebrata</taxon>
        <taxon>Euteleostomi</taxon>
        <taxon>Actinopterygii</taxon>
        <taxon>Neopterygii</taxon>
        <taxon>Teleostei</taxon>
        <taxon>Ostariophysi</taxon>
        <taxon>Siluriformes</taxon>
        <taxon>Ictaluridae</taxon>
        <taxon>Ictalurus</taxon>
    </lineage>
</organism>
<dbReference type="GO" id="GO:0032991">
    <property type="term" value="C:protein-containing complex"/>
    <property type="evidence" value="ECO:0007669"/>
    <property type="project" value="TreeGrafter"/>
</dbReference>
<dbReference type="Proteomes" id="UP000221080">
    <property type="component" value="Chromosome 21"/>
</dbReference>
<dbReference type="OrthoDB" id="413520at2759"/>
<proteinExistence type="predicted"/>
<name>A0A2D0PIC2_ICTPU</name>
<dbReference type="STRING" id="7998.ENSIPUP00000001288"/>
<dbReference type="KEGG" id="ipu:108254795"/>
<protein>
    <submittedName>
        <fullName evidence="4">EEF1A lysine methyltransferase 3</fullName>
    </submittedName>
</protein>
<dbReference type="PANTHER" id="PTHR14614:SF5">
    <property type="entry name" value="EEF1A LYSINE METHYLTRANSFERASE 3"/>
    <property type="match status" value="1"/>
</dbReference>
<dbReference type="GO" id="GO:0008168">
    <property type="term" value="F:methyltransferase activity"/>
    <property type="evidence" value="ECO:0007669"/>
    <property type="project" value="UniProtKB-KW"/>
</dbReference>
<keyword evidence="2" id="KW-0949">S-adenosyl-L-methionine</keyword>
<dbReference type="PANTHER" id="PTHR14614">
    <property type="entry name" value="HEPATOCELLULAR CARCINOMA-ASSOCIATED ANTIGEN"/>
    <property type="match status" value="1"/>
</dbReference>
<reference evidence="3" key="1">
    <citation type="journal article" date="2016" name="Nat. Commun.">
        <title>The channel catfish genome sequence provides insights into the evolution of scale formation in teleosts.</title>
        <authorList>
            <person name="Liu Z."/>
            <person name="Liu S."/>
            <person name="Yao J."/>
            <person name="Bao L."/>
            <person name="Zhang J."/>
            <person name="Li Y."/>
            <person name="Jiang C."/>
            <person name="Sun L."/>
            <person name="Wang R."/>
            <person name="Zhang Y."/>
            <person name="Zhou T."/>
            <person name="Zeng Q."/>
            <person name="Fu Q."/>
            <person name="Gao S."/>
            <person name="Li N."/>
            <person name="Koren S."/>
            <person name="Jiang Y."/>
            <person name="Zimin A."/>
            <person name="Xu P."/>
            <person name="Phillippy A.M."/>
            <person name="Geng X."/>
            <person name="Song L."/>
            <person name="Sun F."/>
            <person name="Li C."/>
            <person name="Wang X."/>
            <person name="Chen A."/>
            <person name="Jin Y."/>
            <person name="Yuan Z."/>
            <person name="Yang Y."/>
            <person name="Tan S."/>
            <person name="Peatman E."/>
            <person name="Lu J."/>
            <person name="Qin Z."/>
            <person name="Dunham R."/>
            <person name="Li Z."/>
            <person name="Sonstegard T."/>
            <person name="Feng J."/>
            <person name="Danzmann R.G."/>
            <person name="Schroeder S."/>
            <person name="Scheffler B."/>
            <person name="Duke M.V."/>
            <person name="Ballard L."/>
            <person name="Kucuktas H."/>
            <person name="Kaltenboeck L."/>
            <person name="Liu H."/>
            <person name="Armbruster J."/>
            <person name="Xie Y."/>
            <person name="Kirby M.L."/>
            <person name="Tian Y."/>
            <person name="Flanagan M.E."/>
            <person name="Mu W."/>
            <person name="Waldbieser G.C."/>
        </authorList>
    </citation>
    <scope>NUCLEOTIDE SEQUENCE [LARGE SCALE GENOMIC DNA]</scope>
    <source>
        <strain evidence="3">SDA103</strain>
    </source>
</reference>
<dbReference type="GO" id="GO:0005829">
    <property type="term" value="C:cytosol"/>
    <property type="evidence" value="ECO:0007669"/>
    <property type="project" value="TreeGrafter"/>
</dbReference>
<evidence type="ECO:0000313" key="4">
    <source>
        <dbReference type="RefSeq" id="XP_017305604.1"/>
    </source>
</evidence>
<dbReference type="Pfam" id="PF10294">
    <property type="entry name" value="Methyltransf_16"/>
    <property type="match status" value="1"/>
</dbReference>
<evidence type="ECO:0000256" key="1">
    <source>
        <dbReference type="ARBA" id="ARBA00022603"/>
    </source>
</evidence>
<keyword evidence="1 4" id="KW-0808">Transferase</keyword>
<keyword evidence="3" id="KW-1185">Reference proteome</keyword>